<name>A0A3N4L1H1_9PEZI</name>
<accession>A0A3N4L1H1</accession>
<dbReference type="Proteomes" id="UP000277580">
    <property type="component" value="Unassembled WGS sequence"/>
</dbReference>
<evidence type="ECO:0000259" key="1">
    <source>
        <dbReference type="Pfam" id="PF01814"/>
    </source>
</evidence>
<dbReference type="EMBL" id="ML119108">
    <property type="protein sequence ID" value="RPB16667.1"/>
    <property type="molecule type" value="Genomic_DNA"/>
</dbReference>
<proteinExistence type="predicted"/>
<dbReference type="InterPro" id="IPR012312">
    <property type="entry name" value="Hemerythrin-like"/>
</dbReference>
<reference evidence="2 3" key="1">
    <citation type="journal article" date="2018" name="Nat. Ecol. Evol.">
        <title>Pezizomycetes genomes reveal the molecular basis of ectomycorrhizal truffle lifestyle.</title>
        <authorList>
            <person name="Murat C."/>
            <person name="Payen T."/>
            <person name="Noel B."/>
            <person name="Kuo A."/>
            <person name="Morin E."/>
            <person name="Chen J."/>
            <person name="Kohler A."/>
            <person name="Krizsan K."/>
            <person name="Balestrini R."/>
            <person name="Da Silva C."/>
            <person name="Montanini B."/>
            <person name="Hainaut M."/>
            <person name="Levati E."/>
            <person name="Barry K.W."/>
            <person name="Belfiori B."/>
            <person name="Cichocki N."/>
            <person name="Clum A."/>
            <person name="Dockter R.B."/>
            <person name="Fauchery L."/>
            <person name="Guy J."/>
            <person name="Iotti M."/>
            <person name="Le Tacon F."/>
            <person name="Lindquist E.A."/>
            <person name="Lipzen A."/>
            <person name="Malagnac F."/>
            <person name="Mello A."/>
            <person name="Molinier V."/>
            <person name="Miyauchi S."/>
            <person name="Poulain J."/>
            <person name="Riccioni C."/>
            <person name="Rubini A."/>
            <person name="Sitrit Y."/>
            <person name="Splivallo R."/>
            <person name="Traeger S."/>
            <person name="Wang M."/>
            <person name="Zifcakova L."/>
            <person name="Wipf D."/>
            <person name="Zambonelli A."/>
            <person name="Paolocci F."/>
            <person name="Nowrousian M."/>
            <person name="Ottonello S."/>
            <person name="Baldrian P."/>
            <person name="Spatafora J.W."/>
            <person name="Henrissat B."/>
            <person name="Nagy L.G."/>
            <person name="Aury J.M."/>
            <person name="Wincker P."/>
            <person name="Grigoriev I.V."/>
            <person name="Bonfante P."/>
            <person name="Martin F.M."/>
        </authorList>
    </citation>
    <scope>NUCLEOTIDE SEQUENCE [LARGE SCALE GENOMIC DNA]</scope>
    <source>
        <strain evidence="2 3">CCBAS932</strain>
    </source>
</reference>
<dbReference type="InterPro" id="IPR053206">
    <property type="entry name" value="Dimeric_xanthone_biosynth"/>
</dbReference>
<dbReference type="STRING" id="1392247.A0A3N4L1H1"/>
<feature type="domain" description="Hemerythrin-like" evidence="1">
    <location>
        <begin position="40"/>
        <end position="157"/>
    </location>
</feature>
<evidence type="ECO:0000313" key="2">
    <source>
        <dbReference type="EMBL" id="RPB16667.1"/>
    </source>
</evidence>
<dbReference type="Gene3D" id="1.20.120.520">
    <property type="entry name" value="nmb1532 protein domain like"/>
    <property type="match status" value="1"/>
</dbReference>
<protein>
    <recommendedName>
        <fullName evidence="1">Hemerythrin-like domain-containing protein</fullName>
    </recommendedName>
</protein>
<dbReference type="CDD" id="cd12108">
    <property type="entry name" value="Hr-like"/>
    <property type="match status" value="1"/>
</dbReference>
<keyword evidence="3" id="KW-1185">Reference proteome</keyword>
<dbReference type="InParanoid" id="A0A3N4L1H1"/>
<dbReference type="PANTHER" id="PTHR38048">
    <property type="entry name" value="EXPRESSED PROTEIN"/>
    <property type="match status" value="1"/>
</dbReference>
<dbReference type="OrthoDB" id="58416at2759"/>
<dbReference type="Pfam" id="PF01814">
    <property type="entry name" value="Hemerythrin"/>
    <property type="match status" value="1"/>
</dbReference>
<evidence type="ECO:0000313" key="3">
    <source>
        <dbReference type="Proteomes" id="UP000277580"/>
    </source>
</evidence>
<dbReference type="PANTHER" id="PTHR38048:SF2">
    <property type="entry name" value="HEMERYTHRIN-LIKE DOMAIN-CONTAINING PROTEIN"/>
    <property type="match status" value="1"/>
</dbReference>
<sequence>MAVTVAGPTKKWADGPFPLIKTPFVDGDRKDDYVLAATQMSLVHNVIIRGLNAIYLQAPHVLPADTADFIGYARAWSDFLHIHHAGEEAAFFPTIEQLTGVPGIMDGNIQQHEAFSAGLKAYDEYMGTATPESFSGARLVEIIDSFGQVLGQHLDDEIPTILALAQHRDKMDISKVLEDEAKHSMSKLGFKTTVPYLITALDVTFEEGLHRDFPPAPGLIKAVARALAPRFNKGYWRFAPCAKDGSPKDMLAAPEK</sequence>
<dbReference type="AlphaFoldDB" id="A0A3N4L1H1"/>
<organism evidence="2 3">
    <name type="scientific">Morchella conica CCBAS932</name>
    <dbReference type="NCBI Taxonomy" id="1392247"/>
    <lineage>
        <taxon>Eukaryota</taxon>
        <taxon>Fungi</taxon>
        <taxon>Dikarya</taxon>
        <taxon>Ascomycota</taxon>
        <taxon>Pezizomycotina</taxon>
        <taxon>Pezizomycetes</taxon>
        <taxon>Pezizales</taxon>
        <taxon>Morchellaceae</taxon>
        <taxon>Morchella</taxon>
    </lineage>
</organism>
<gene>
    <name evidence="2" type="ORF">P167DRAFT_532211</name>
</gene>